<evidence type="ECO:0000313" key="3">
    <source>
        <dbReference type="Proteomes" id="UP000321532"/>
    </source>
</evidence>
<keyword evidence="3" id="KW-1185">Reference proteome</keyword>
<gene>
    <name evidence="2" type="ORF">AAE02nite_03310</name>
</gene>
<reference evidence="2 3" key="1">
    <citation type="submission" date="2019-07" db="EMBL/GenBank/DDBJ databases">
        <title>Whole genome shotgun sequence of Adhaeribacter aerolatus NBRC 106133.</title>
        <authorList>
            <person name="Hosoyama A."/>
            <person name="Uohara A."/>
            <person name="Ohji S."/>
            <person name="Ichikawa N."/>
        </authorList>
    </citation>
    <scope>NUCLEOTIDE SEQUENCE [LARGE SCALE GENOMIC DNA]</scope>
    <source>
        <strain evidence="2 3">NBRC 106133</strain>
    </source>
</reference>
<evidence type="ECO:0000313" key="2">
    <source>
        <dbReference type="EMBL" id="GEO02667.1"/>
    </source>
</evidence>
<dbReference type="InterPro" id="IPR026444">
    <property type="entry name" value="Secre_tail"/>
</dbReference>
<dbReference type="OrthoDB" id="982669at2"/>
<name>A0A512ASW6_9BACT</name>
<evidence type="ECO:0000259" key="1">
    <source>
        <dbReference type="Pfam" id="PF18962"/>
    </source>
</evidence>
<dbReference type="NCBIfam" id="TIGR04183">
    <property type="entry name" value="Por_Secre_tail"/>
    <property type="match status" value="1"/>
</dbReference>
<dbReference type="AlphaFoldDB" id="A0A512ASW6"/>
<sequence length="110" mass="12245">MSKRIITFFMGVLTLTGCNDKPDVQPVNHQLSVYPNPAVQMANISVRGQVNQAFTLQVFNTKGEVILDKKDNQGQQTYTVNLQGEPVGNYQVILKANNQVVKQKLIKLGE</sequence>
<dbReference type="Proteomes" id="UP000321532">
    <property type="component" value="Unassembled WGS sequence"/>
</dbReference>
<accession>A0A512ASW6</accession>
<dbReference type="PROSITE" id="PS51257">
    <property type="entry name" value="PROKAR_LIPOPROTEIN"/>
    <property type="match status" value="1"/>
</dbReference>
<dbReference type="RefSeq" id="WP_146894692.1">
    <property type="nucleotide sequence ID" value="NZ_BJYS01000001.1"/>
</dbReference>
<proteinExistence type="predicted"/>
<dbReference type="EMBL" id="BJYS01000001">
    <property type="protein sequence ID" value="GEO02667.1"/>
    <property type="molecule type" value="Genomic_DNA"/>
</dbReference>
<protein>
    <recommendedName>
        <fullName evidence="1">Secretion system C-terminal sorting domain-containing protein</fullName>
    </recommendedName>
</protein>
<comment type="caution">
    <text evidence="2">The sequence shown here is derived from an EMBL/GenBank/DDBJ whole genome shotgun (WGS) entry which is preliminary data.</text>
</comment>
<dbReference type="Pfam" id="PF18962">
    <property type="entry name" value="Por_Secre_tail"/>
    <property type="match status" value="1"/>
</dbReference>
<organism evidence="2 3">
    <name type="scientific">Adhaeribacter aerolatus</name>
    <dbReference type="NCBI Taxonomy" id="670289"/>
    <lineage>
        <taxon>Bacteria</taxon>
        <taxon>Pseudomonadati</taxon>
        <taxon>Bacteroidota</taxon>
        <taxon>Cytophagia</taxon>
        <taxon>Cytophagales</taxon>
        <taxon>Hymenobacteraceae</taxon>
        <taxon>Adhaeribacter</taxon>
    </lineage>
</organism>
<feature type="domain" description="Secretion system C-terminal sorting" evidence="1">
    <location>
        <begin position="33"/>
        <end position="106"/>
    </location>
</feature>